<evidence type="ECO:0000313" key="2">
    <source>
        <dbReference type="Proteomes" id="UP000265643"/>
    </source>
</evidence>
<protein>
    <submittedName>
        <fullName evidence="1">Uncharacterized protein</fullName>
    </submittedName>
</protein>
<proteinExistence type="predicted"/>
<evidence type="ECO:0000313" key="1">
    <source>
        <dbReference type="EMBL" id="GCA67074.1"/>
    </source>
</evidence>
<reference evidence="2" key="1">
    <citation type="submission" date="2018-09" db="EMBL/GenBank/DDBJ databases">
        <title>Draft Genome Sequence of Mediterraneibacter sp. KCTC 15684.</title>
        <authorList>
            <person name="Kim J.S."/>
            <person name="Han K.I."/>
            <person name="Suh M.K."/>
            <person name="Lee K.C."/>
            <person name="Eom M.K."/>
            <person name="Lee J.H."/>
            <person name="Park S.H."/>
            <person name="Kang S.W."/>
            <person name="Park J.E."/>
            <person name="Oh B.S."/>
            <person name="Yu S.Y."/>
            <person name="Choi S.H."/>
            <person name="Lee D.H."/>
            <person name="Yoon H."/>
            <person name="Kim B."/>
            <person name="Yang S.J."/>
            <person name="Lee J.S."/>
        </authorList>
    </citation>
    <scope>NUCLEOTIDE SEQUENCE [LARGE SCALE GENOMIC DNA]</scope>
    <source>
        <strain evidence="2">KCTC 15684</strain>
    </source>
</reference>
<dbReference type="Proteomes" id="UP000265643">
    <property type="component" value="Unassembled WGS sequence"/>
</dbReference>
<gene>
    <name evidence="1" type="ORF">KGMB01110_15100</name>
</gene>
<comment type="caution">
    <text evidence="1">The sequence shown here is derived from an EMBL/GenBank/DDBJ whole genome shotgun (WGS) entry which is preliminary data.</text>
</comment>
<organism evidence="1 2">
    <name type="scientific">Mediterraneibacter butyricigenes</name>
    <dbReference type="NCBI Taxonomy" id="2316025"/>
    <lineage>
        <taxon>Bacteria</taxon>
        <taxon>Bacillati</taxon>
        <taxon>Bacillota</taxon>
        <taxon>Clostridia</taxon>
        <taxon>Lachnospirales</taxon>
        <taxon>Lachnospiraceae</taxon>
        <taxon>Mediterraneibacter</taxon>
    </lineage>
</organism>
<accession>A0A391NZN9</accession>
<name>A0A391NZN9_9FIRM</name>
<dbReference type="EMBL" id="BHGK01000001">
    <property type="protein sequence ID" value="GCA67074.1"/>
    <property type="molecule type" value="Genomic_DNA"/>
</dbReference>
<sequence length="91" mass="11038">MNARLREMLRNHRGLSIERRIKAVYWWCYMHSPKPLPLSEIIKVMPTDQSITAIYQRMNEKHRLEKTLSIWGDAIVWSDLHKKDKTFVEWD</sequence>
<keyword evidence="2" id="KW-1185">Reference proteome</keyword>
<dbReference type="AlphaFoldDB" id="A0A391NZN9"/>